<evidence type="ECO:0000313" key="2">
    <source>
        <dbReference type="EMBL" id="MTE03980.1"/>
    </source>
</evidence>
<dbReference type="Pfam" id="PF07690">
    <property type="entry name" value="MFS_1"/>
    <property type="match status" value="1"/>
</dbReference>
<dbReference type="EMBL" id="WKKC01000034">
    <property type="protein sequence ID" value="MTE03980.1"/>
    <property type="molecule type" value="Genomic_DNA"/>
</dbReference>
<dbReference type="AlphaFoldDB" id="A0A9X5AM47"/>
<dbReference type="Gene3D" id="1.20.1250.20">
    <property type="entry name" value="MFS general substrate transporter like domains"/>
    <property type="match status" value="1"/>
</dbReference>
<dbReference type="SUPFAM" id="SSF103473">
    <property type="entry name" value="MFS general substrate transporter"/>
    <property type="match status" value="1"/>
</dbReference>
<dbReference type="InterPro" id="IPR036259">
    <property type="entry name" value="MFS_trans_sf"/>
</dbReference>
<accession>A0A9X5AM47</accession>
<dbReference type="RefSeq" id="WP_011161264.1">
    <property type="nucleotide sequence ID" value="NZ_CP029614.1"/>
</dbReference>
<dbReference type="PANTHER" id="PTHR23530:SF1">
    <property type="entry name" value="PERMEASE, MAJOR FACILITATOR SUPERFAMILY-RELATED"/>
    <property type="match status" value="1"/>
</dbReference>
<proteinExistence type="predicted"/>
<evidence type="ECO:0000313" key="3">
    <source>
        <dbReference type="Proteomes" id="UP000488295"/>
    </source>
</evidence>
<dbReference type="GO" id="GO:0022857">
    <property type="term" value="F:transmembrane transporter activity"/>
    <property type="evidence" value="ECO:0007669"/>
    <property type="project" value="InterPro"/>
</dbReference>
<name>A0A9X5AM47_LACJH</name>
<dbReference type="PANTHER" id="PTHR23530">
    <property type="entry name" value="TRANSPORT PROTEIN-RELATED"/>
    <property type="match status" value="1"/>
</dbReference>
<dbReference type="CDD" id="cd06174">
    <property type="entry name" value="MFS"/>
    <property type="match status" value="1"/>
</dbReference>
<sequence>MSLLRTRKNIIEYLLSYALTTVATALPHAVLTIILFQKGLSLAQIMMVQTAYSIAVFIFEYPSGLWADLYSKKFLFVLSRILLIIMMVIVLLMRNTIWMEIAWFIYGISSALDSGTLDADIINSLKKDNKKSKLGRFISISNQLDFISLLLGSTIGSWLYYALGIKFYYIGIGLVILAIISILDYKQNVGASKEDNITLVKEIKSGLKEVKNSKLMQLMMALTFSGQFFFQAHYQLWQGLFLYKGFNKHNFYLLYIIFQLISLGTYSINLNIKKNKIKIIGFSTIVVLSLSMILFLITKSYYFVFSYMFLIFIFTLVEYYCNVMFSTIVSVERISSLTSLRSSIGRIGAICSMVVSSILLTKLNVLDVVAINFGIAIFTTLAIGIVLYSRNRETLFSEKEE</sequence>
<dbReference type="InterPro" id="IPR011701">
    <property type="entry name" value="MFS"/>
</dbReference>
<dbReference type="Proteomes" id="UP000488295">
    <property type="component" value="Unassembled WGS sequence"/>
</dbReference>
<organism evidence="2 3">
    <name type="scientific">Lactobacillus johnsonii</name>
    <dbReference type="NCBI Taxonomy" id="33959"/>
    <lineage>
        <taxon>Bacteria</taxon>
        <taxon>Bacillati</taxon>
        <taxon>Bacillota</taxon>
        <taxon>Bacilli</taxon>
        <taxon>Lactobacillales</taxon>
        <taxon>Lactobacillaceae</taxon>
        <taxon>Lactobacillus</taxon>
    </lineage>
</organism>
<protein>
    <submittedName>
        <fullName evidence="2">MFS transporter</fullName>
    </submittedName>
</protein>
<evidence type="ECO:0000256" key="1">
    <source>
        <dbReference type="ARBA" id="ARBA00004651"/>
    </source>
</evidence>
<comment type="caution">
    <text evidence="2">The sequence shown here is derived from an EMBL/GenBank/DDBJ whole genome shotgun (WGS) entry which is preliminary data.</text>
</comment>
<reference evidence="2 3" key="1">
    <citation type="submission" date="2019-11" db="EMBL/GenBank/DDBJ databases">
        <title>Gastrointestinal microbiota of Peromyscus leucopus.</title>
        <authorList>
            <person name="Milovic A."/>
            <person name="Bassam K."/>
            <person name="Barbour A.G."/>
        </authorList>
    </citation>
    <scope>NUCLEOTIDE SEQUENCE [LARGE SCALE GENOMIC DNA]</scope>
    <source>
        <strain evidence="2 3">LL8</strain>
    </source>
</reference>
<gene>
    <name evidence="2" type="ORF">GJU95_09435</name>
</gene>
<dbReference type="GO" id="GO:0005886">
    <property type="term" value="C:plasma membrane"/>
    <property type="evidence" value="ECO:0007669"/>
    <property type="project" value="UniProtKB-SubCell"/>
</dbReference>
<comment type="subcellular location">
    <subcellularLocation>
        <location evidence="1">Cell membrane</location>
        <topology evidence="1">Multi-pass membrane protein</topology>
    </subcellularLocation>
</comment>
<dbReference type="InterPro" id="IPR053160">
    <property type="entry name" value="MFS_DHA3_Transporter"/>
</dbReference>